<dbReference type="KEGG" id="amuc:Pan181_31410"/>
<evidence type="ECO:0000313" key="7">
    <source>
        <dbReference type="EMBL" id="QDU56929.1"/>
    </source>
</evidence>
<proteinExistence type="predicted"/>
<keyword evidence="8" id="KW-1185">Reference proteome</keyword>
<name>A0A518AQC8_9BACT</name>
<keyword evidence="4 5" id="KW-0472">Membrane</keyword>
<evidence type="ECO:0000256" key="3">
    <source>
        <dbReference type="ARBA" id="ARBA00022989"/>
    </source>
</evidence>
<dbReference type="SMART" id="SM00327">
    <property type="entry name" value="VWA"/>
    <property type="match status" value="1"/>
</dbReference>
<feature type="domain" description="VWFA" evidence="6">
    <location>
        <begin position="86"/>
        <end position="308"/>
    </location>
</feature>
<dbReference type="Pfam" id="PF07584">
    <property type="entry name" value="BatA"/>
    <property type="match status" value="1"/>
</dbReference>
<keyword evidence="2 5" id="KW-0812">Transmembrane</keyword>
<dbReference type="InterPro" id="IPR050768">
    <property type="entry name" value="UPF0353/GerABKA_families"/>
</dbReference>
<keyword evidence="1" id="KW-1003">Cell membrane</keyword>
<sequence>MFHDPWVLLLLLLLPLIAWRLCAGGRNTAVPFSSTESLQHLRPTWRQRLAWLPAVLTLAAIAVAIVALARPREGREQTVIDADGIAIEMVVDRSGSMRALDFKIDGKQVDRLTAIKNVASRFIVGDTDADESDESDSLSGRVSDLVGLITFAGYADAITPPTLDHPFVTNQLIRQEIVSQRSEDGTALGDAVSLAVEKLASLDDRQDEKVKSKVVLLLTDGENNAGEVDPQQAAELAKKKDIKIYTIGVGTRGRAPVPVMNPFTGRQQIEWAEVNIDEDTLKQIAEVTGGKYFRATDTESLTEIYHEIDQLEKTKIEERHFVDYRELAIQGGSLGSWACPPLVLVALGLLASRVILANTLFRELA</sequence>
<dbReference type="AlphaFoldDB" id="A0A518AQC8"/>
<gene>
    <name evidence="7" type="ORF">Pan181_31410</name>
</gene>
<dbReference type="EMBL" id="CP036278">
    <property type="protein sequence ID" value="QDU56929.1"/>
    <property type="molecule type" value="Genomic_DNA"/>
</dbReference>
<evidence type="ECO:0000256" key="1">
    <source>
        <dbReference type="ARBA" id="ARBA00022475"/>
    </source>
</evidence>
<dbReference type="Pfam" id="PF00092">
    <property type="entry name" value="VWA"/>
    <property type="match status" value="1"/>
</dbReference>
<dbReference type="PANTHER" id="PTHR22550">
    <property type="entry name" value="SPORE GERMINATION PROTEIN"/>
    <property type="match status" value="1"/>
</dbReference>
<dbReference type="InterPro" id="IPR036465">
    <property type="entry name" value="vWFA_dom_sf"/>
</dbReference>
<dbReference type="InterPro" id="IPR002035">
    <property type="entry name" value="VWF_A"/>
</dbReference>
<dbReference type="Gene3D" id="3.40.50.410">
    <property type="entry name" value="von Willebrand factor, type A domain"/>
    <property type="match status" value="1"/>
</dbReference>
<evidence type="ECO:0000256" key="4">
    <source>
        <dbReference type="ARBA" id="ARBA00023136"/>
    </source>
</evidence>
<feature type="transmembrane region" description="Helical" evidence="5">
    <location>
        <begin position="48"/>
        <end position="69"/>
    </location>
</feature>
<dbReference type="SUPFAM" id="SSF53300">
    <property type="entry name" value="vWA-like"/>
    <property type="match status" value="1"/>
</dbReference>
<organism evidence="7 8">
    <name type="scientific">Aeoliella mucimassa</name>
    <dbReference type="NCBI Taxonomy" id="2527972"/>
    <lineage>
        <taxon>Bacteria</taxon>
        <taxon>Pseudomonadati</taxon>
        <taxon>Planctomycetota</taxon>
        <taxon>Planctomycetia</taxon>
        <taxon>Pirellulales</taxon>
        <taxon>Lacipirellulaceae</taxon>
        <taxon>Aeoliella</taxon>
    </lineage>
</organism>
<dbReference type="InterPro" id="IPR024163">
    <property type="entry name" value="Aerotolerance_reg_N"/>
</dbReference>
<dbReference type="RefSeq" id="WP_145247751.1">
    <property type="nucleotide sequence ID" value="NZ_CP036278.1"/>
</dbReference>
<dbReference type="OrthoDB" id="6206554at2"/>
<feature type="transmembrane region" description="Helical" evidence="5">
    <location>
        <begin position="334"/>
        <end position="356"/>
    </location>
</feature>
<evidence type="ECO:0000256" key="2">
    <source>
        <dbReference type="ARBA" id="ARBA00022692"/>
    </source>
</evidence>
<accession>A0A518AQC8</accession>
<dbReference type="Proteomes" id="UP000315750">
    <property type="component" value="Chromosome"/>
</dbReference>
<dbReference type="PROSITE" id="PS50234">
    <property type="entry name" value="VWFA"/>
    <property type="match status" value="1"/>
</dbReference>
<protein>
    <submittedName>
        <fullName evidence="7">von Willebrand factor type A domain protein</fullName>
    </submittedName>
</protein>
<evidence type="ECO:0000259" key="6">
    <source>
        <dbReference type="PROSITE" id="PS50234"/>
    </source>
</evidence>
<evidence type="ECO:0000313" key="8">
    <source>
        <dbReference type="Proteomes" id="UP000315750"/>
    </source>
</evidence>
<keyword evidence="3 5" id="KW-1133">Transmembrane helix</keyword>
<evidence type="ECO:0000256" key="5">
    <source>
        <dbReference type="SAM" id="Phobius"/>
    </source>
</evidence>
<dbReference type="PANTHER" id="PTHR22550:SF5">
    <property type="entry name" value="LEUCINE ZIPPER PROTEIN 4"/>
    <property type="match status" value="1"/>
</dbReference>
<reference evidence="7 8" key="1">
    <citation type="submission" date="2019-02" db="EMBL/GenBank/DDBJ databases">
        <title>Deep-cultivation of Planctomycetes and their phenomic and genomic characterization uncovers novel biology.</title>
        <authorList>
            <person name="Wiegand S."/>
            <person name="Jogler M."/>
            <person name="Boedeker C."/>
            <person name="Pinto D."/>
            <person name="Vollmers J."/>
            <person name="Rivas-Marin E."/>
            <person name="Kohn T."/>
            <person name="Peeters S.H."/>
            <person name="Heuer A."/>
            <person name="Rast P."/>
            <person name="Oberbeckmann S."/>
            <person name="Bunk B."/>
            <person name="Jeske O."/>
            <person name="Meyerdierks A."/>
            <person name="Storesund J.E."/>
            <person name="Kallscheuer N."/>
            <person name="Luecker S."/>
            <person name="Lage O.M."/>
            <person name="Pohl T."/>
            <person name="Merkel B.J."/>
            <person name="Hornburger P."/>
            <person name="Mueller R.-W."/>
            <person name="Bruemmer F."/>
            <person name="Labrenz M."/>
            <person name="Spormann A.M."/>
            <person name="Op den Camp H."/>
            <person name="Overmann J."/>
            <person name="Amann R."/>
            <person name="Jetten M.S.M."/>
            <person name="Mascher T."/>
            <person name="Medema M.H."/>
            <person name="Devos D.P."/>
            <person name="Kaster A.-K."/>
            <person name="Ovreas L."/>
            <person name="Rohde M."/>
            <person name="Galperin M.Y."/>
            <person name="Jogler C."/>
        </authorList>
    </citation>
    <scope>NUCLEOTIDE SEQUENCE [LARGE SCALE GENOMIC DNA]</scope>
    <source>
        <strain evidence="7 8">Pan181</strain>
    </source>
</reference>